<feature type="compositionally biased region" description="Basic and acidic residues" evidence="6">
    <location>
        <begin position="265"/>
        <end position="276"/>
    </location>
</feature>
<feature type="compositionally biased region" description="Basic and acidic residues" evidence="6">
    <location>
        <begin position="998"/>
        <end position="1011"/>
    </location>
</feature>
<keyword evidence="9" id="KW-1185">Reference proteome</keyword>
<reference evidence="8 9" key="1">
    <citation type="submission" date="2015-01" db="EMBL/GenBank/DDBJ databases">
        <title>The Genome Sequence of Exophiala xenobiotica CBS118157.</title>
        <authorList>
            <consortium name="The Broad Institute Genomics Platform"/>
            <person name="Cuomo C."/>
            <person name="de Hoog S."/>
            <person name="Gorbushina A."/>
            <person name="Stielow B."/>
            <person name="Teixiera M."/>
            <person name="Abouelleil A."/>
            <person name="Chapman S.B."/>
            <person name="Priest M."/>
            <person name="Young S.K."/>
            <person name="Wortman J."/>
            <person name="Nusbaum C."/>
            <person name="Birren B."/>
        </authorList>
    </citation>
    <scope>NUCLEOTIDE SEQUENCE [LARGE SCALE GENOMIC DNA]</scope>
    <source>
        <strain evidence="8 9">CBS 118157</strain>
    </source>
</reference>
<evidence type="ECO:0000313" key="9">
    <source>
        <dbReference type="Proteomes" id="UP000054342"/>
    </source>
</evidence>
<evidence type="ECO:0000256" key="5">
    <source>
        <dbReference type="ARBA" id="ARBA00023242"/>
    </source>
</evidence>
<evidence type="ECO:0000256" key="2">
    <source>
        <dbReference type="ARBA" id="ARBA00023015"/>
    </source>
</evidence>
<dbReference type="Gene3D" id="4.10.240.10">
    <property type="entry name" value="Zn(2)-C6 fungal-type DNA-binding domain"/>
    <property type="match status" value="1"/>
</dbReference>
<dbReference type="InterPro" id="IPR021858">
    <property type="entry name" value="Fun_TF"/>
</dbReference>
<evidence type="ECO:0000256" key="6">
    <source>
        <dbReference type="SAM" id="MobiDB-lite"/>
    </source>
</evidence>
<dbReference type="SUPFAM" id="SSF57701">
    <property type="entry name" value="Zn2/Cys6 DNA-binding domain"/>
    <property type="match status" value="1"/>
</dbReference>
<feature type="compositionally biased region" description="Low complexity" evidence="6">
    <location>
        <begin position="277"/>
        <end position="286"/>
    </location>
</feature>
<dbReference type="Pfam" id="PF00172">
    <property type="entry name" value="Zn_clus"/>
    <property type="match status" value="1"/>
</dbReference>
<protein>
    <recommendedName>
        <fullName evidence="7">Zn(2)-C6 fungal-type domain-containing protein</fullName>
    </recommendedName>
</protein>
<feature type="compositionally biased region" description="Basic and acidic residues" evidence="6">
    <location>
        <begin position="16"/>
        <end position="30"/>
    </location>
</feature>
<keyword evidence="2" id="KW-0805">Transcription regulation</keyword>
<dbReference type="GO" id="GO:0005634">
    <property type="term" value="C:nucleus"/>
    <property type="evidence" value="ECO:0007669"/>
    <property type="project" value="UniProtKB-SubCell"/>
</dbReference>
<dbReference type="GO" id="GO:0008270">
    <property type="term" value="F:zinc ion binding"/>
    <property type="evidence" value="ECO:0007669"/>
    <property type="project" value="InterPro"/>
</dbReference>
<feature type="compositionally biased region" description="Low complexity" evidence="6">
    <location>
        <begin position="760"/>
        <end position="772"/>
    </location>
</feature>
<evidence type="ECO:0000313" key="8">
    <source>
        <dbReference type="EMBL" id="KIW57298.1"/>
    </source>
</evidence>
<feature type="region of interest" description="Disordered" evidence="6">
    <location>
        <begin position="1"/>
        <end position="39"/>
    </location>
</feature>
<dbReference type="PROSITE" id="PS50048">
    <property type="entry name" value="ZN2_CY6_FUNGAL_2"/>
    <property type="match status" value="1"/>
</dbReference>
<dbReference type="GO" id="GO:0000976">
    <property type="term" value="F:transcription cis-regulatory region binding"/>
    <property type="evidence" value="ECO:0007669"/>
    <property type="project" value="TreeGrafter"/>
</dbReference>
<accession>A0A0D2EP65</accession>
<proteinExistence type="predicted"/>
<dbReference type="SMART" id="SM00066">
    <property type="entry name" value="GAL4"/>
    <property type="match status" value="1"/>
</dbReference>
<keyword evidence="4" id="KW-0804">Transcription</keyword>
<dbReference type="OrthoDB" id="5391043at2759"/>
<evidence type="ECO:0000256" key="1">
    <source>
        <dbReference type="ARBA" id="ARBA00004123"/>
    </source>
</evidence>
<dbReference type="PANTHER" id="PTHR37534">
    <property type="entry name" value="TRANSCRIPTIONAL ACTIVATOR PROTEIN UGA3"/>
    <property type="match status" value="1"/>
</dbReference>
<gene>
    <name evidence="8" type="ORF">PV05_05867</name>
</gene>
<dbReference type="EMBL" id="KN847319">
    <property type="protein sequence ID" value="KIW57298.1"/>
    <property type="molecule type" value="Genomic_DNA"/>
</dbReference>
<dbReference type="CDD" id="cd00067">
    <property type="entry name" value="GAL4"/>
    <property type="match status" value="1"/>
</dbReference>
<dbReference type="InterPro" id="IPR036864">
    <property type="entry name" value="Zn2-C6_fun-type_DNA-bd_sf"/>
</dbReference>
<dbReference type="Proteomes" id="UP000054342">
    <property type="component" value="Unassembled WGS sequence"/>
</dbReference>
<keyword evidence="3" id="KW-0238">DNA-binding</keyword>
<evidence type="ECO:0000259" key="7">
    <source>
        <dbReference type="PROSITE" id="PS50048"/>
    </source>
</evidence>
<dbReference type="HOGENOM" id="CLU_006603_0_0_1"/>
<dbReference type="PANTHER" id="PTHR37534:SF23">
    <property type="entry name" value="ZN(II)2CYS6 TRANSCRIPTION FACTOR (EUROFUNG)"/>
    <property type="match status" value="1"/>
</dbReference>
<keyword evidence="5" id="KW-0539">Nucleus</keyword>
<dbReference type="Pfam" id="PF11951">
    <property type="entry name" value="Fungal_trans_2"/>
    <property type="match status" value="1"/>
</dbReference>
<feature type="region of interest" description="Disordered" evidence="6">
    <location>
        <begin position="688"/>
        <end position="778"/>
    </location>
</feature>
<dbReference type="GO" id="GO:0000981">
    <property type="term" value="F:DNA-binding transcription factor activity, RNA polymerase II-specific"/>
    <property type="evidence" value="ECO:0007669"/>
    <property type="project" value="InterPro"/>
</dbReference>
<organism evidence="8 9">
    <name type="scientific">Exophiala xenobiotica</name>
    <dbReference type="NCBI Taxonomy" id="348802"/>
    <lineage>
        <taxon>Eukaryota</taxon>
        <taxon>Fungi</taxon>
        <taxon>Dikarya</taxon>
        <taxon>Ascomycota</taxon>
        <taxon>Pezizomycotina</taxon>
        <taxon>Eurotiomycetes</taxon>
        <taxon>Chaetothyriomycetidae</taxon>
        <taxon>Chaetothyriales</taxon>
        <taxon>Herpotrichiellaceae</taxon>
        <taxon>Exophiala</taxon>
    </lineage>
</organism>
<dbReference type="InterPro" id="IPR001138">
    <property type="entry name" value="Zn2Cys6_DnaBD"/>
</dbReference>
<dbReference type="GeneID" id="25327775"/>
<dbReference type="CDD" id="cd12148">
    <property type="entry name" value="fungal_TF_MHR"/>
    <property type="match status" value="1"/>
</dbReference>
<dbReference type="GO" id="GO:0045944">
    <property type="term" value="P:positive regulation of transcription by RNA polymerase II"/>
    <property type="evidence" value="ECO:0007669"/>
    <property type="project" value="TreeGrafter"/>
</dbReference>
<feature type="compositionally biased region" description="Acidic residues" evidence="6">
    <location>
        <begin position="312"/>
        <end position="326"/>
    </location>
</feature>
<feature type="region of interest" description="Disordered" evidence="6">
    <location>
        <begin position="991"/>
        <end position="1022"/>
    </location>
</feature>
<dbReference type="AlphaFoldDB" id="A0A0D2EP65"/>
<dbReference type="PROSITE" id="PS00463">
    <property type="entry name" value="ZN2_CY6_FUNGAL_1"/>
    <property type="match status" value="1"/>
</dbReference>
<feature type="domain" description="Zn(2)-C6 fungal-type" evidence="7">
    <location>
        <begin position="41"/>
        <end position="69"/>
    </location>
</feature>
<comment type="subcellular location">
    <subcellularLocation>
        <location evidence="1">Nucleus</location>
    </subcellularLocation>
</comment>
<evidence type="ECO:0000256" key="3">
    <source>
        <dbReference type="ARBA" id="ARBA00023125"/>
    </source>
</evidence>
<feature type="region of interest" description="Disordered" evidence="6">
    <location>
        <begin position="265"/>
        <end position="326"/>
    </location>
</feature>
<sequence length="1073" mass="118673">MSPPLKDDDFVDVEESENRPNETVEDEATRKQAAKRRTKTGCLTCRKRRIKCGEEKPICRNCIKSKRECLGYVQPLVYKQESLGSSNPSYDLPEQSDANQFESFPMGSFADPNFLQGPQNTGPYPNNDVPLPTHYQQLPFSASYHAYPPTASASHFYPDTSTAATHFEWHTTRNTHRPSFLGISDASGTILPPRSFGDVQQVPRSDLFFTQQSPHRAEWGPLGPWSASAHDPSPFSPFAGNFEPAFEHQYAVAPAFRPQHYFRQDDLQDGGSKQRDSSGSLSGSLSHATRVSSMPGAAALPNTNFPMPPSSDDYEDPADPFDVGSDEEDLSYHAAAENFTQMLDQSNQNKGRTSRPDVVRRPHQTLTNFRPTTTISPLREERNQHIFHHFVEVTSQCISVFERHHFSSIAGPARTLWNFTIPSMALSHPALAHAILALGAVHLSKLQNTSDAVAVKHFTYAVRRVGKLLGLPTRRLEIATLATVLVLGFYEVMNGDHSRWNLHLSGATKLVLEHDYAGMIRAARRMRNGAKARVNQWMAHFALTEENYARVAGIPLALLDDIDWEVDSAFISRLTGVDIDYDHQVQPQFPTQNLVADLSEKGIEDLKAKMDLRWWYCKQDIFQSLVGGDRLLMPPEDWRYCPPRGQLGRSANPYATLDHLSLIMARLADFGGKDRVRKQRALATTGGEWKPPVWLFGPQGPPGGTKKPSKGPELSDSPENFRTGRASGAQRSTGHNDAKASVAPSANESRVRQSRPNMQGSGPSSGPPMMGMIPPPKDPIVLPSAFKRMDATLRDPAFTGMKEQKKSTPPLNLDDETSRAFTEHDEITKAFDLFARSLGPDFDPLPYTDAPVTTPFGPALSYKNAGIACIWALYYVGRLLLHRFHPEMPPAAMVAAGVTAHLTRDHAQSVGKICAGLYATPQYSQSGSLDPSYAGALMESTFSLLFAAVQYTDAAQRGWTINKLQDVSQRCGWQTSGAIAAACETAWERMGQTGKGPPYERRLDPRNHDARVTGAGRRPSMASTRSADAMAEHESAFVIHDRSLIDRSSSTRVHWALGLLSVEEDIKQMSLNG</sequence>
<dbReference type="STRING" id="348802.A0A0D2EP65"/>
<name>A0A0D2EP65_9EURO</name>
<dbReference type="RefSeq" id="XP_013317882.1">
    <property type="nucleotide sequence ID" value="XM_013462428.1"/>
</dbReference>
<feature type="compositionally biased region" description="Polar residues" evidence="6">
    <location>
        <begin position="744"/>
        <end position="759"/>
    </location>
</feature>
<evidence type="ECO:0000256" key="4">
    <source>
        <dbReference type="ARBA" id="ARBA00023163"/>
    </source>
</evidence>